<feature type="repeat" description="PPR" evidence="3">
    <location>
        <begin position="178"/>
        <end position="212"/>
    </location>
</feature>
<dbReference type="InterPro" id="IPR002885">
    <property type="entry name" value="PPR_rpt"/>
</dbReference>
<dbReference type="Proteomes" id="UP000325081">
    <property type="component" value="Unassembled WGS sequence"/>
</dbReference>
<dbReference type="InterPro" id="IPR011990">
    <property type="entry name" value="TPR-like_helical_dom_sf"/>
</dbReference>
<evidence type="ECO:0000256" key="2">
    <source>
        <dbReference type="ARBA" id="ARBA00022737"/>
    </source>
</evidence>
<evidence type="ECO:0000256" key="3">
    <source>
        <dbReference type="PROSITE-ProRule" id="PRU00708"/>
    </source>
</evidence>
<evidence type="ECO:0000313" key="4">
    <source>
        <dbReference type="EMBL" id="GER41942.1"/>
    </source>
</evidence>
<name>A0A5A7QAF1_STRAF</name>
<gene>
    <name evidence="4" type="ORF">STAS_18697</name>
</gene>
<dbReference type="PANTHER" id="PTHR47938">
    <property type="entry name" value="RESPIRATORY COMPLEX I CHAPERONE (CIA84), PUTATIVE (AFU_ORTHOLOGUE AFUA_2G06020)-RELATED"/>
    <property type="match status" value="1"/>
</dbReference>
<dbReference type="NCBIfam" id="TIGR00756">
    <property type="entry name" value="PPR"/>
    <property type="match status" value="1"/>
</dbReference>
<comment type="similarity">
    <text evidence="1">Belongs to the PPR family. P subfamily.</text>
</comment>
<dbReference type="PROSITE" id="PS51375">
    <property type="entry name" value="PPR"/>
    <property type="match status" value="1"/>
</dbReference>
<keyword evidence="5" id="KW-1185">Reference proteome</keyword>
<organism evidence="4 5">
    <name type="scientific">Striga asiatica</name>
    <name type="common">Asiatic witchweed</name>
    <name type="synonym">Buchnera asiatica</name>
    <dbReference type="NCBI Taxonomy" id="4170"/>
    <lineage>
        <taxon>Eukaryota</taxon>
        <taxon>Viridiplantae</taxon>
        <taxon>Streptophyta</taxon>
        <taxon>Embryophyta</taxon>
        <taxon>Tracheophyta</taxon>
        <taxon>Spermatophyta</taxon>
        <taxon>Magnoliopsida</taxon>
        <taxon>eudicotyledons</taxon>
        <taxon>Gunneridae</taxon>
        <taxon>Pentapetalae</taxon>
        <taxon>asterids</taxon>
        <taxon>lamiids</taxon>
        <taxon>Lamiales</taxon>
        <taxon>Orobanchaceae</taxon>
        <taxon>Buchnereae</taxon>
        <taxon>Striga</taxon>
    </lineage>
</organism>
<dbReference type="EMBL" id="BKCP01006217">
    <property type="protein sequence ID" value="GER41942.1"/>
    <property type="molecule type" value="Genomic_DNA"/>
</dbReference>
<dbReference type="Gene3D" id="1.25.40.10">
    <property type="entry name" value="Tetratricopeptide repeat domain"/>
    <property type="match status" value="1"/>
</dbReference>
<comment type="caution">
    <text evidence="4">The sequence shown here is derived from an EMBL/GenBank/DDBJ whole genome shotgun (WGS) entry which is preliminary data.</text>
</comment>
<sequence>MAMAAASFCSFIRGPLTNRAFTHLLQLSSTCSSFSPNPLQESLRAAVKSKTYHKIPEILDATKPSSHHQSQSPNPFSFLSALPKAHKASIVDEILQSFIPIRPRSRPRLAYSYLLSFTLEGPDPLPLGLAVLQRTLRSGCLPAPQTHLTLSKAWLDLNKNHTALTILTEMRSIGYSPDCGTCNYLIQSLCRVDKVEEAVEVVRAMGRAGCAPDLDSFGTLIGEISEFRMSSGVVLKMFKEMVRGYGLSPRKEIVVKAADRFRANRDAWRGVEMVEFLEGENVDVGFEAYESVLECCLEAREFVLAGKFAVRMGGRGFIPYIRVRQRVFEGLVGVGEVELAMVVRRSFAELKS</sequence>
<dbReference type="PANTHER" id="PTHR47938:SF1">
    <property type="entry name" value="OS02G0304800 PROTEIN"/>
    <property type="match status" value="1"/>
</dbReference>
<proteinExistence type="inferred from homology"/>
<keyword evidence="2" id="KW-0677">Repeat</keyword>
<accession>A0A5A7QAF1</accession>
<dbReference type="AlphaFoldDB" id="A0A5A7QAF1"/>
<dbReference type="GO" id="GO:0003729">
    <property type="term" value="F:mRNA binding"/>
    <property type="evidence" value="ECO:0007669"/>
    <property type="project" value="TreeGrafter"/>
</dbReference>
<reference evidence="5" key="1">
    <citation type="journal article" date="2019" name="Curr. Biol.">
        <title>Genome Sequence of Striga asiatica Provides Insight into the Evolution of Plant Parasitism.</title>
        <authorList>
            <person name="Yoshida S."/>
            <person name="Kim S."/>
            <person name="Wafula E.K."/>
            <person name="Tanskanen J."/>
            <person name="Kim Y.M."/>
            <person name="Honaas L."/>
            <person name="Yang Z."/>
            <person name="Spallek T."/>
            <person name="Conn C.E."/>
            <person name="Ichihashi Y."/>
            <person name="Cheong K."/>
            <person name="Cui S."/>
            <person name="Der J.P."/>
            <person name="Gundlach H."/>
            <person name="Jiao Y."/>
            <person name="Hori C."/>
            <person name="Ishida J.K."/>
            <person name="Kasahara H."/>
            <person name="Kiba T."/>
            <person name="Kim M.S."/>
            <person name="Koo N."/>
            <person name="Laohavisit A."/>
            <person name="Lee Y.H."/>
            <person name="Lumba S."/>
            <person name="McCourt P."/>
            <person name="Mortimer J.C."/>
            <person name="Mutuku J.M."/>
            <person name="Nomura T."/>
            <person name="Sasaki-Sekimoto Y."/>
            <person name="Seto Y."/>
            <person name="Wang Y."/>
            <person name="Wakatake T."/>
            <person name="Sakakibara H."/>
            <person name="Demura T."/>
            <person name="Yamaguchi S."/>
            <person name="Yoneyama K."/>
            <person name="Manabe R.I."/>
            <person name="Nelson D.C."/>
            <person name="Schulman A.H."/>
            <person name="Timko M.P."/>
            <person name="dePamphilis C.W."/>
            <person name="Choi D."/>
            <person name="Shirasu K."/>
        </authorList>
    </citation>
    <scope>NUCLEOTIDE SEQUENCE [LARGE SCALE GENOMIC DNA]</scope>
    <source>
        <strain evidence="5">cv. UVA1</strain>
    </source>
</reference>
<evidence type="ECO:0000313" key="5">
    <source>
        <dbReference type="Proteomes" id="UP000325081"/>
    </source>
</evidence>
<protein>
    <submittedName>
        <fullName evidence="4">Pentatricopeptide repeat-containing protein</fullName>
    </submittedName>
</protein>
<dbReference type="OrthoDB" id="1911783at2759"/>
<dbReference type="Pfam" id="PF13041">
    <property type="entry name" value="PPR_2"/>
    <property type="match status" value="1"/>
</dbReference>
<evidence type="ECO:0000256" key="1">
    <source>
        <dbReference type="ARBA" id="ARBA00007626"/>
    </source>
</evidence>